<keyword evidence="2 3" id="KW-0378">Hydrolase</keyword>
<dbReference type="PANTHER" id="PTHR43046">
    <property type="entry name" value="GDP-MANNOSE MANNOSYL HYDROLASE"/>
    <property type="match status" value="1"/>
</dbReference>
<dbReference type="PROSITE" id="PS51462">
    <property type="entry name" value="NUDIX"/>
    <property type="match status" value="1"/>
</dbReference>
<accession>A0A0U5AX86</accession>
<dbReference type="PRINTS" id="PR00502">
    <property type="entry name" value="NUDIXFAMILY"/>
</dbReference>
<gene>
    <name evidence="4" type="primary">ytkD</name>
    <name evidence="4" type="ORF">CB4_01019</name>
</gene>
<dbReference type="AlphaFoldDB" id="A0A0U5AX86"/>
<dbReference type="PROSITE" id="PS00893">
    <property type="entry name" value="NUDIX_BOX"/>
    <property type="match status" value="1"/>
</dbReference>
<dbReference type="KEGG" id="asoc:CB4_01019"/>
<reference evidence="4 5" key="1">
    <citation type="submission" date="2015-12" db="EMBL/GenBank/DDBJ databases">
        <title>Genome sequence of Aneurinibacillus soli.</title>
        <authorList>
            <person name="Lee J.S."/>
            <person name="Lee K.C."/>
            <person name="Kim K.K."/>
            <person name="Lee B.W."/>
        </authorList>
    </citation>
    <scope>NUCLEOTIDE SEQUENCE [LARGE SCALE GENOMIC DNA]</scope>
    <source>
        <strain evidence="4 5">CB4</strain>
    </source>
</reference>
<keyword evidence="5" id="KW-1185">Reference proteome</keyword>
<dbReference type="InterPro" id="IPR000086">
    <property type="entry name" value="NUDIX_hydrolase_dom"/>
</dbReference>
<dbReference type="Proteomes" id="UP000217696">
    <property type="component" value="Chromosome"/>
</dbReference>
<dbReference type="EC" id="3.6.1.55" evidence="4"/>
<comment type="cofactor">
    <cofactor evidence="1">
        <name>Mg(2+)</name>
        <dbReference type="ChEBI" id="CHEBI:18420"/>
    </cofactor>
</comment>
<evidence type="ECO:0000313" key="5">
    <source>
        <dbReference type="Proteomes" id="UP000217696"/>
    </source>
</evidence>
<name>A0A0U5AX86_9BACL</name>
<evidence type="ECO:0000256" key="2">
    <source>
        <dbReference type="ARBA" id="ARBA00022801"/>
    </source>
</evidence>
<evidence type="ECO:0000313" key="4">
    <source>
        <dbReference type="EMBL" id="BAU26850.1"/>
    </source>
</evidence>
<organism evidence="4 5">
    <name type="scientific">Aneurinibacillus soli</name>
    <dbReference type="NCBI Taxonomy" id="1500254"/>
    <lineage>
        <taxon>Bacteria</taxon>
        <taxon>Bacillati</taxon>
        <taxon>Bacillota</taxon>
        <taxon>Bacilli</taxon>
        <taxon>Bacillales</taxon>
        <taxon>Paenibacillaceae</taxon>
        <taxon>Aneurinibacillus group</taxon>
        <taxon>Aneurinibacillus</taxon>
    </lineage>
</organism>
<comment type="similarity">
    <text evidence="3">Belongs to the Nudix hydrolase family.</text>
</comment>
<dbReference type="SUPFAM" id="SSF55811">
    <property type="entry name" value="Nudix"/>
    <property type="match status" value="1"/>
</dbReference>
<dbReference type="Gene3D" id="3.90.79.10">
    <property type="entry name" value="Nucleoside Triphosphate Pyrophosphohydrolase"/>
    <property type="match status" value="1"/>
</dbReference>
<dbReference type="Pfam" id="PF00293">
    <property type="entry name" value="NUDIX"/>
    <property type="match status" value="1"/>
</dbReference>
<evidence type="ECO:0000256" key="3">
    <source>
        <dbReference type="RuleBase" id="RU003476"/>
    </source>
</evidence>
<dbReference type="OrthoDB" id="9131041at2"/>
<proteinExistence type="inferred from homology"/>
<dbReference type="EMBL" id="AP017312">
    <property type="protein sequence ID" value="BAU26850.1"/>
    <property type="molecule type" value="Genomic_DNA"/>
</dbReference>
<sequence length="162" mass="18370">MKTYYFYDKRQQFISLTFSPENFRRDAKHVLIWAYADENREQIVLTKHDKRGWEMPGGKVEPGEAPEEAAVRELFEETGAHAGEVCQIGQYVIRQEGGAAAIVKNIYTTTVTAWSDIPSGFETTERRVVSSDITTFKAGFSSLIQDNIFPLCRQAARGKQAR</sequence>
<dbReference type="InterPro" id="IPR020476">
    <property type="entry name" value="Nudix_hydrolase"/>
</dbReference>
<evidence type="ECO:0000256" key="1">
    <source>
        <dbReference type="ARBA" id="ARBA00001946"/>
    </source>
</evidence>
<protein>
    <submittedName>
        <fullName evidence="4">Putative 8-oxo-dGTP diphosphatase YtkD</fullName>
        <ecNumber evidence="4">3.6.1.55</ecNumber>
    </submittedName>
</protein>
<dbReference type="InterPro" id="IPR020084">
    <property type="entry name" value="NUDIX_hydrolase_CS"/>
</dbReference>
<dbReference type="InterPro" id="IPR015797">
    <property type="entry name" value="NUDIX_hydrolase-like_dom_sf"/>
</dbReference>
<dbReference type="GO" id="GO:0035539">
    <property type="term" value="F:8-oxo-7,8-dihydrodeoxyguanosine triphosphate pyrophosphatase activity"/>
    <property type="evidence" value="ECO:0007669"/>
    <property type="project" value="UniProtKB-EC"/>
</dbReference>
<dbReference type="PANTHER" id="PTHR43046:SF2">
    <property type="entry name" value="8-OXO-DGTP DIPHOSPHATASE-RELATED"/>
    <property type="match status" value="1"/>
</dbReference>
<dbReference type="RefSeq" id="WP_096463849.1">
    <property type="nucleotide sequence ID" value="NZ_AP017312.1"/>
</dbReference>